<dbReference type="EMBL" id="JALHAT010000069">
    <property type="protein sequence ID" value="MCJ1962876.1"/>
    <property type="molecule type" value="Genomic_DNA"/>
</dbReference>
<dbReference type="InterPro" id="IPR003593">
    <property type="entry name" value="AAA+_ATPase"/>
</dbReference>
<dbReference type="InterPro" id="IPR022473">
    <property type="entry name" value="ABC_trnsptr_Choline_ATP-bd"/>
</dbReference>
<reference evidence="5" key="1">
    <citation type="submission" date="2022-03" db="EMBL/GenBank/DDBJ databases">
        <title>Identification of a novel bacterium isolated from mangrove sediments.</title>
        <authorList>
            <person name="Pan X."/>
        </authorList>
    </citation>
    <scope>NUCLEOTIDE SEQUENCE</scope>
    <source>
        <strain evidence="5">B2637</strain>
    </source>
</reference>
<keyword evidence="1" id="KW-0547">Nucleotide-binding</keyword>
<dbReference type="PROSITE" id="PS50893">
    <property type="entry name" value="ABC_TRANSPORTER_2"/>
    <property type="match status" value="1"/>
</dbReference>
<evidence type="ECO:0000259" key="4">
    <source>
        <dbReference type="PROSITE" id="PS50893"/>
    </source>
</evidence>
<name>A0ABT0AI53_9SPHN</name>
<evidence type="ECO:0000313" key="6">
    <source>
        <dbReference type="Proteomes" id="UP001162802"/>
    </source>
</evidence>
<dbReference type="InterPro" id="IPR003439">
    <property type="entry name" value="ABC_transporter-like_ATP-bd"/>
</dbReference>
<dbReference type="PANTHER" id="PTHR43869:SF1">
    <property type="entry name" value="GLYCINE BETAINE_PROLINE BETAINE TRANSPORT SYSTEM ATP-BINDING PROTEIN PROV"/>
    <property type="match status" value="1"/>
</dbReference>
<dbReference type="InterPro" id="IPR027417">
    <property type="entry name" value="P-loop_NTPase"/>
</dbReference>
<dbReference type="PROSITE" id="PS00211">
    <property type="entry name" value="ABC_TRANSPORTER_1"/>
    <property type="match status" value="1"/>
</dbReference>
<evidence type="ECO:0000256" key="2">
    <source>
        <dbReference type="ARBA" id="ARBA00022840"/>
    </source>
</evidence>
<proteinExistence type="predicted"/>
<feature type="region of interest" description="Disordered" evidence="3">
    <location>
        <begin position="383"/>
        <end position="405"/>
    </location>
</feature>
<evidence type="ECO:0000256" key="1">
    <source>
        <dbReference type="ARBA" id="ARBA00022741"/>
    </source>
</evidence>
<comment type="caution">
    <text evidence="5">The sequence shown here is derived from an EMBL/GenBank/DDBJ whole genome shotgun (WGS) entry which is preliminary data.</text>
</comment>
<dbReference type="InterPro" id="IPR051921">
    <property type="entry name" value="ABC_osmolyte_uptake_ATP-bind"/>
</dbReference>
<evidence type="ECO:0000256" key="3">
    <source>
        <dbReference type="SAM" id="MobiDB-lite"/>
    </source>
</evidence>
<dbReference type="PANTHER" id="PTHR43869">
    <property type="entry name" value="GLYCINE BETAINE/PROLINE BETAINE TRANSPORT SYSTEM ATP-BINDING PROTEIN PROV"/>
    <property type="match status" value="1"/>
</dbReference>
<feature type="domain" description="ABC transporter" evidence="4">
    <location>
        <begin position="30"/>
        <end position="279"/>
    </location>
</feature>
<dbReference type="InterPro" id="IPR017871">
    <property type="entry name" value="ABC_transporter-like_CS"/>
</dbReference>
<evidence type="ECO:0000313" key="5">
    <source>
        <dbReference type="EMBL" id="MCJ1962876.1"/>
    </source>
</evidence>
<gene>
    <name evidence="5" type="primary">choV</name>
    <name evidence="5" type="ORF">MTR65_19515</name>
</gene>
<dbReference type="GO" id="GO:0005524">
    <property type="term" value="F:ATP binding"/>
    <property type="evidence" value="ECO:0007669"/>
    <property type="project" value="UniProtKB-KW"/>
</dbReference>
<dbReference type="SUPFAM" id="SSF52540">
    <property type="entry name" value="P-loop containing nucleoside triphosphate hydrolases"/>
    <property type="match status" value="1"/>
</dbReference>
<protein>
    <submittedName>
        <fullName evidence="5">Choline ABC transporter ATP-binding protein</fullName>
    </submittedName>
</protein>
<keyword evidence="6" id="KW-1185">Reference proteome</keyword>
<accession>A0ABT0AI53</accession>
<dbReference type="SMART" id="SM00382">
    <property type="entry name" value="AAA"/>
    <property type="match status" value="1"/>
</dbReference>
<dbReference type="RefSeq" id="WP_243803169.1">
    <property type="nucleotide sequence ID" value="NZ_JALHAT010000069.1"/>
</dbReference>
<sequence>MATAIEFRNVDIFFASGRGRKREAALARALELAEAGKERAAISEETGVVLGVHDASLTVERGHISVLMGLSGSGKSTLLRAANGLNEVTRGQVLVHGGEGEEVVDIAPRDPATLREVRRKRVAMVFQQFALLPWRTVRENVAFGLELRGEDKAAMARRVDEQLELVGLSDWADSYASELSGGMQQRVGLARAFATDADILLMDEPFSALDPLIRAKLQDDLLELQREVQKTILFVSHDLDEAFKLGDQITLLEGGRIVQSGSREEILNNPATPYVASFLEHMNPLHVMTGATVMHPVAELEEVDGGLLLDEGGNYRLEGERVHSDGGWQPVNTIADPETQDTFPEGIAQVPAETNVRTLMQIAAQTDNPVLLTEDGELAGVTSSQDILDKLSQTGPVGSEDSAAQ</sequence>
<keyword evidence="2 5" id="KW-0067">ATP-binding</keyword>
<dbReference type="Proteomes" id="UP001162802">
    <property type="component" value="Unassembled WGS sequence"/>
</dbReference>
<dbReference type="Gene3D" id="3.40.50.300">
    <property type="entry name" value="P-loop containing nucleotide triphosphate hydrolases"/>
    <property type="match status" value="1"/>
</dbReference>
<dbReference type="Pfam" id="PF00005">
    <property type="entry name" value="ABC_tran"/>
    <property type="match status" value="1"/>
</dbReference>
<dbReference type="NCBIfam" id="TIGR03415">
    <property type="entry name" value="ABC_choXWV_ATP"/>
    <property type="match status" value="1"/>
</dbReference>
<organism evidence="5 6">
    <name type="scientific">Novosphingobium mangrovi</name>
    <name type="common">ex Hu et al. 2023</name>
    <dbReference type="NCBI Taxonomy" id="2930094"/>
    <lineage>
        <taxon>Bacteria</taxon>
        <taxon>Pseudomonadati</taxon>
        <taxon>Pseudomonadota</taxon>
        <taxon>Alphaproteobacteria</taxon>
        <taxon>Sphingomonadales</taxon>
        <taxon>Sphingomonadaceae</taxon>
        <taxon>Novosphingobium</taxon>
    </lineage>
</organism>